<dbReference type="GO" id="GO:0009011">
    <property type="term" value="F:alpha-1,4-glucan glucosyltransferase (ADP-glucose donor) activity"/>
    <property type="evidence" value="ECO:0007669"/>
    <property type="project" value="UniProtKB-UniRule"/>
</dbReference>
<evidence type="ECO:0000256" key="7">
    <source>
        <dbReference type="ARBA" id="ARBA00022676"/>
    </source>
</evidence>
<evidence type="ECO:0000256" key="11">
    <source>
        <dbReference type="HAMAP-Rule" id="MF_00484"/>
    </source>
</evidence>
<dbReference type="HAMAP" id="MF_00484">
    <property type="entry name" value="Glycogen_synth"/>
    <property type="match status" value="1"/>
</dbReference>
<dbReference type="Pfam" id="PF08323">
    <property type="entry name" value="Glyco_transf_5"/>
    <property type="match status" value="1"/>
</dbReference>
<evidence type="ECO:0000256" key="10">
    <source>
        <dbReference type="ARBA" id="ARBA00031722"/>
    </source>
</evidence>
<comment type="pathway">
    <text evidence="3 11">Glycan biosynthesis; glycogen biosynthesis.</text>
</comment>
<evidence type="ECO:0000259" key="13">
    <source>
        <dbReference type="Pfam" id="PF08323"/>
    </source>
</evidence>
<evidence type="ECO:0000259" key="12">
    <source>
        <dbReference type="Pfam" id="PF00534"/>
    </source>
</evidence>
<evidence type="ECO:0000313" key="15">
    <source>
        <dbReference type="Proteomes" id="UP000192491"/>
    </source>
</evidence>
<dbReference type="NCBIfam" id="NF001899">
    <property type="entry name" value="PRK00654.1-2"/>
    <property type="match status" value="1"/>
</dbReference>
<keyword evidence="9 11" id="KW-0320">Glycogen biosynthesis</keyword>
<dbReference type="CDD" id="cd03791">
    <property type="entry name" value="GT5_Glycogen_synthase_DULL1-like"/>
    <property type="match status" value="1"/>
</dbReference>
<comment type="caution">
    <text evidence="14">The sequence shown here is derived from an EMBL/GenBank/DDBJ whole genome shotgun (WGS) entry which is preliminary data.</text>
</comment>
<evidence type="ECO:0000313" key="14">
    <source>
        <dbReference type="EMBL" id="OQX10438.1"/>
    </source>
</evidence>
<dbReference type="GO" id="GO:0004373">
    <property type="term" value="F:alpha-1,4-glucan glucosyltransferase (UDP-glucose donor) activity"/>
    <property type="evidence" value="ECO:0007669"/>
    <property type="project" value="InterPro"/>
</dbReference>
<dbReference type="Pfam" id="PF00534">
    <property type="entry name" value="Glycos_transf_1"/>
    <property type="match status" value="1"/>
</dbReference>
<sequence length="487" mass="53859">MKLLFVASEVFPLVKTGGLGDVAYSLPCALQAQGVDVRLLLPAYRDVLRKLGTIRILGWLDVQGANRQHSVRVVEAEHPDFPFPLWLVDCPALFDRPGNPYLQPEGYDWGDNAERFTVFARVAAALAEDALGIGWLPEVVHAHDWQTGLVPAFLDHLPQRPQRVFTIHNLAYGGHFSQADFAALQLPHHWWSAEGVEFYGGFSMLKAGVVYSDAVTTVSPTYAQEICTPAFGYGMDGLLQSRRYKLHGILNGIDTIAWNPASDPHLAAWYFAGQVEPGKSRNKRELLKRFGVDNPGAHLQHPLLGMVSRLVEQKGVDLVVNAIPTLLETTEARLVLIGAGHGYFEQRLRELAARYPERVFVFIGYDESLAHLLEAGSDVFLMPSRFEPCGLNQMYSLRYGTPPVVFHTGGLADTVIDATPEALKAGTANGFVFHELSTKGLLQAIQRALACFANPAQWEAVQATGMQQAFGWEKSAAQYLHLYRADR</sequence>
<name>A0A1Y1QPN2_9GAMM</name>
<comment type="catalytic activity">
    <reaction evidence="1 11">
        <text>[(1-&gt;4)-alpha-D-glucosyl](n) + ADP-alpha-D-glucose = [(1-&gt;4)-alpha-D-glucosyl](n+1) + ADP + H(+)</text>
        <dbReference type="Rhea" id="RHEA:18189"/>
        <dbReference type="Rhea" id="RHEA-COMP:9584"/>
        <dbReference type="Rhea" id="RHEA-COMP:9587"/>
        <dbReference type="ChEBI" id="CHEBI:15378"/>
        <dbReference type="ChEBI" id="CHEBI:15444"/>
        <dbReference type="ChEBI" id="CHEBI:57498"/>
        <dbReference type="ChEBI" id="CHEBI:456216"/>
        <dbReference type="EC" id="2.4.1.21"/>
    </reaction>
</comment>
<proteinExistence type="inferred from homology"/>
<keyword evidence="8 11" id="KW-0808">Transferase</keyword>
<dbReference type="UniPathway" id="UPA00164"/>
<feature type="domain" description="Starch synthase catalytic" evidence="13">
    <location>
        <begin position="2"/>
        <end position="240"/>
    </location>
</feature>
<evidence type="ECO:0000256" key="6">
    <source>
        <dbReference type="ARBA" id="ARBA00019935"/>
    </source>
</evidence>
<organism evidence="14 15">
    <name type="scientific">Thiothrix lacustris</name>
    <dbReference type="NCBI Taxonomy" id="525917"/>
    <lineage>
        <taxon>Bacteria</taxon>
        <taxon>Pseudomonadati</taxon>
        <taxon>Pseudomonadota</taxon>
        <taxon>Gammaproteobacteria</taxon>
        <taxon>Thiotrichales</taxon>
        <taxon>Thiotrichaceae</taxon>
        <taxon>Thiothrix</taxon>
    </lineage>
</organism>
<dbReference type="SUPFAM" id="SSF53756">
    <property type="entry name" value="UDP-Glycosyltransferase/glycogen phosphorylase"/>
    <property type="match status" value="1"/>
</dbReference>
<evidence type="ECO:0000256" key="5">
    <source>
        <dbReference type="ARBA" id="ARBA00012588"/>
    </source>
</evidence>
<reference evidence="14 15" key="1">
    <citation type="submission" date="2017-01" db="EMBL/GenBank/DDBJ databases">
        <title>Novel large sulfur bacteria in the metagenomes of groundwater-fed chemosynthetic microbial mats in the Lake Huron basin.</title>
        <authorList>
            <person name="Sharrar A.M."/>
            <person name="Flood B.E."/>
            <person name="Bailey J.V."/>
            <person name="Jones D.S."/>
            <person name="Biddanda B."/>
            <person name="Ruberg S.A."/>
            <person name="Marcus D.N."/>
            <person name="Dick G.J."/>
        </authorList>
    </citation>
    <scope>NUCLEOTIDE SEQUENCE [LARGE SCALE GENOMIC DNA]</scope>
    <source>
        <strain evidence="14">A8</strain>
    </source>
</reference>
<dbReference type="PANTHER" id="PTHR45825:SF11">
    <property type="entry name" value="ALPHA AMYLASE DOMAIN-CONTAINING PROTEIN"/>
    <property type="match status" value="1"/>
</dbReference>
<dbReference type="EC" id="2.4.1.21" evidence="5 11"/>
<evidence type="ECO:0000256" key="8">
    <source>
        <dbReference type="ARBA" id="ARBA00022679"/>
    </source>
</evidence>
<evidence type="ECO:0000256" key="9">
    <source>
        <dbReference type="ARBA" id="ARBA00023056"/>
    </source>
</evidence>
<accession>A0A1Y1QPN2</accession>
<dbReference type="Proteomes" id="UP000192491">
    <property type="component" value="Unassembled WGS sequence"/>
</dbReference>
<dbReference type="AlphaFoldDB" id="A0A1Y1QPN2"/>
<evidence type="ECO:0000256" key="3">
    <source>
        <dbReference type="ARBA" id="ARBA00004964"/>
    </source>
</evidence>
<evidence type="ECO:0000256" key="4">
    <source>
        <dbReference type="ARBA" id="ARBA00010281"/>
    </source>
</evidence>
<dbReference type="NCBIfam" id="TIGR02095">
    <property type="entry name" value="glgA"/>
    <property type="match status" value="1"/>
</dbReference>
<evidence type="ECO:0000256" key="2">
    <source>
        <dbReference type="ARBA" id="ARBA00002764"/>
    </source>
</evidence>
<evidence type="ECO:0000256" key="1">
    <source>
        <dbReference type="ARBA" id="ARBA00001478"/>
    </source>
</evidence>
<gene>
    <name evidence="11" type="primary">glgA</name>
    <name evidence="14" type="ORF">BWK73_20295</name>
</gene>
<feature type="domain" description="Glycosyl transferase family 1" evidence="12">
    <location>
        <begin position="300"/>
        <end position="451"/>
    </location>
</feature>
<comment type="similarity">
    <text evidence="4 11">Belongs to the glycosyltransferase 1 family. Bacterial/plant glycogen synthase subfamily.</text>
</comment>
<dbReference type="GO" id="GO:0005978">
    <property type="term" value="P:glycogen biosynthetic process"/>
    <property type="evidence" value="ECO:0007669"/>
    <property type="project" value="UniProtKB-UniRule"/>
</dbReference>
<dbReference type="PANTHER" id="PTHR45825">
    <property type="entry name" value="GRANULE-BOUND STARCH SYNTHASE 1, CHLOROPLASTIC/AMYLOPLASTIC"/>
    <property type="match status" value="1"/>
</dbReference>
<keyword evidence="7 11" id="KW-0328">Glycosyltransferase</keyword>
<dbReference type="InterPro" id="IPR011835">
    <property type="entry name" value="GS/SS"/>
</dbReference>
<dbReference type="InterPro" id="IPR001296">
    <property type="entry name" value="Glyco_trans_1"/>
</dbReference>
<protein>
    <recommendedName>
        <fullName evidence="6 11">Glycogen synthase</fullName>
        <ecNumber evidence="5 11">2.4.1.21</ecNumber>
    </recommendedName>
    <alternativeName>
        <fullName evidence="10 11">Starch [bacterial glycogen] synthase</fullName>
    </alternativeName>
</protein>
<comment type="function">
    <text evidence="2 11">Synthesizes alpha-1,4-glucan chains using ADP-glucose.</text>
</comment>
<dbReference type="InterPro" id="IPR013534">
    <property type="entry name" value="Starch_synth_cat_dom"/>
</dbReference>
<feature type="binding site" evidence="11">
    <location>
        <position position="15"/>
    </location>
    <ligand>
        <name>ADP-alpha-D-glucose</name>
        <dbReference type="ChEBI" id="CHEBI:57498"/>
    </ligand>
</feature>
<dbReference type="Gene3D" id="3.40.50.2000">
    <property type="entry name" value="Glycogen Phosphorylase B"/>
    <property type="match status" value="2"/>
</dbReference>
<dbReference type="EMBL" id="MTEJ01000112">
    <property type="protein sequence ID" value="OQX10438.1"/>
    <property type="molecule type" value="Genomic_DNA"/>
</dbReference>